<dbReference type="InterPro" id="IPR036452">
    <property type="entry name" value="Ribo_hydro-like"/>
</dbReference>
<evidence type="ECO:0000313" key="2">
    <source>
        <dbReference type="EMBL" id="KAL1626473.1"/>
    </source>
</evidence>
<protein>
    <recommendedName>
        <fullName evidence="4">Inosine/uridine-preferring nucleoside hydrolase</fullName>
    </recommendedName>
</protein>
<evidence type="ECO:0000256" key="1">
    <source>
        <dbReference type="SAM" id="SignalP"/>
    </source>
</evidence>
<accession>A0ABR3SPT0</accession>
<sequence>MLPACLLQLSHAVAAALHPALGMDSLVSPRRLLRLALAALPLASNAHAKKSLIVDTDLFSDVDDAGALLLAATSPNVNLLAVNVNYPSSYSALAASAIVAHYGHPDLPIGIVRPLTNDSFFDDFYFELGEYASKVSYHWSDGSLEWGNAGQAWDPVTLYRKLLSSQEDGSVTIASIGFFDNLSRLLNSTADAFSNSSGVDLVVNKVSELVVTGGGYPSGYEYNFWGSNSSLTAHVVNNWPGKITFSGSELGGNVTSGAPLTVRGPSNDPVAAAYRWYTGYNASRFSWDPLTVLYACQGLGDLFEYGNEFGYNYVHPNGSNDWVYDRNVTDQHWLQLKVDNETAARELDRLFLEGAASAA</sequence>
<feature type="chain" id="PRO_5047483339" description="Inosine/uridine-preferring nucleoside hydrolase" evidence="1">
    <location>
        <begin position="16"/>
        <end position="359"/>
    </location>
</feature>
<dbReference type="EMBL" id="JAJVDC020000081">
    <property type="protein sequence ID" value="KAL1626473.1"/>
    <property type="molecule type" value="Genomic_DNA"/>
</dbReference>
<name>A0ABR3SPT0_9PEZI</name>
<dbReference type="SUPFAM" id="SSF53590">
    <property type="entry name" value="Nucleoside hydrolase"/>
    <property type="match status" value="1"/>
</dbReference>
<evidence type="ECO:0000313" key="3">
    <source>
        <dbReference type="Proteomes" id="UP001521116"/>
    </source>
</evidence>
<keyword evidence="1" id="KW-0732">Signal</keyword>
<proteinExistence type="predicted"/>
<dbReference type="Proteomes" id="UP001521116">
    <property type="component" value="Unassembled WGS sequence"/>
</dbReference>
<dbReference type="Gene3D" id="3.90.245.10">
    <property type="entry name" value="Ribonucleoside hydrolase-like"/>
    <property type="match status" value="1"/>
</dbReference>
<reference evidence="2 3" key="1">
    <citation type="submission" date="2024-02" db="EMBL/GenBank/DDBJ databases">
        <title>De novo assembly and annotation of 12 fungi associated with fruit tree decline syndrome in Ontario, Canada.</title>
        <authorList>
            <person name="Sulman M."/>
            <person name="Ellouze W."/>
            <person name="Ilyukhin E."/>
        </authorList>
    </citation>
    <scope>NUCLEOTIDE SEQUENCE [LARGE SCALE GENOMIC DNA]</scope>
    <source>
        <strain evidence="2 3">M1-105</strain>
    </source>
</reference>
<evidence type="ECO:0008006" key="4">
    <source>
        <dbReference type="Google" id="ProtNLM"/>
    </source>
</evidence>
<keyword evidence="3" id="KW-1185">Reference proteome</keyword>
<comment type="caution">
    <text evidence="2">The sequence shown here is derived from an EMBL/GenBank/DDBJ whole genome shotgun (WGS) entry which is preliminary data.</text>
</comment>
<dbReference type="PANTHER" id="PTHR43264:SF1">
    <property type="entry name" value="INOSINE_URIDINE-PREFERRING NUCLEOSIDE HYDROLASE DOMAIN-CONTAINING PROTEIN"/>
    <property type="match status" value="1"/>
</dbReference>
<gene>
    <name evidence="2" type="ORF">SLS56_006784</name>
</gene>
<organism evidence="2 3">
    <name type="scientific">Neofusicoccum ribis</name>
    <dbReference type="NCBI Taxonomy" id="45134"/>
    <lineage>
        <taxon>Eukaryota</taxon>
        <taxon>Fungi</taxon>
        <taxon>Dikarya</taxon>
        <taxon>Ascomycota</taxon>
        <taxon>Pezizomycotina</taxon>
        <taxon>Dothideomycetes</taxon>
        <taxon>Dothideomycetes incertae sedis</taxon>
        <taxon>Botryosphaeriales</taxon>
        <taxon>Botryosphaeriaceae</taxon>
        <taxon>Neofusicoccum</taxon>
    </lineage>
</organism>
<feature type="signal peptide" evidence="1">
    <location>
        <begin position="1"/>
        <end position="15"/>
    </location>
</feature>
<dbReference type="PANTHER" id="PTHR43264">
    <property type="match status" value="1"/>
</dbReference>